<dbReference type="InterPro" id="IPR051121">
    <property type="entry name" value="FAH"/>
</dbReference>
<dbReference type="GO" id="GO:0016787">
    <property type="term" value="F:hydrolase activity"/>
    <property type="evidence" value="ECO:0007669"/>
    <property type="project" value="UniProtKB-KW"/>
</dbReference>
<dbReference type="OrthoDB" id="8582489at2"/>
<evidence type="ECO:0000313" key="6">
    <source>
        <dbReference type="EMBL" id="QBR02377.1"/>
    </source>
</evidence>
<evidence type="ECO:0000256" key="3">
    <source>
        <dbReference type="ARBA" id="ARBA00022723"/>
    </source>
</evidence>
<dbReference type="AlphaFoldDB" id="A0A4P7D4V3"/>
<sequence>MFKESGHARIGVVEGDDVVDVTAGTSGLSTELADWLPGLDTSWKVLALLATLDKPRYAIADVELLPPVARPPKFLAIGGNYRSHLREVEHLDIPLSPHQIWFNKQTSCVSAPYADLVMPKVSNALDYEIELAVVIGRPCKDASAEEARRYIAGYMVCNDGSVRDWQMRTSTMTLGKSFETHGPTGPWLVTADEIGDPHTLRLRTWVNDELRQDAYTSEMIHDVYAQIAELSTVMTLMPGDILATGTPAGVGVVRQPPLYLKVGDVVTMEIDRIGTIRNRVVDA</sequence>
<dbReference type="InterPro" id="IPR036663">
    <property type="entry name" value="Fumarylacetoacetase_C_sf"/>
</dbReference>
<reference evidence="6 7" key="1">
    <citation type="submission" date="2019-03" db="EMBL/GenBank/DDBJ databases">
        <title>Paraburkholderia sp. 7MH5, isolated from subtropical forest soil.</title>
        <authorList>
            <person name="Gao Z.-H."/>
            <person name="Qiu L.-H."/>
        </authorList>
    </citation>
    <scope>NUCLEOTIDE SEQUENCE [LARGE SCALE GENOMIC DNA]</scope>
    <source>
        <strain evidence="6 7">7MH5</strain>
    </source>
</reference>
<comment type="cofactor">
    <cofactor evidence="1">
        <name>Mg(2+)</name>
        <dbReference type="ChEBI" id="CHEBI:18420"/>
    </cofactor>
</comment>
<dbReference type="GO" id="GO:0046872">
    <property type="term" value="F:metal ion binding"/>
    <property type="evidence" value="ECO:0007669"/>
    <property type="project" value="UniProtKB-KW"/>
</dbReference>
<evidence type="ECO:0000256" key="2">
    <source>
        <dbReference type="ARBA" id="ARBA00010211"/>
    </source>
</evidence>
<keyword evidence="3" id="KW-0479">Metal-binding</keyword>
<keyword evidence="7" id="KW-1185">Reference proteome</keyword>
<dbReference type="EMBL" id="CP038150">
    <property type="protein sequence ID" value="QBR02377.1"/>
    <property type="molecule type" value="Genomic_DNA"/>
</dbReference>
<evidence type="ECO:0000256" key="4">
    <source>
        <dbReference type="ARBA" id="ARBA00022801"/>
    </source>
</evidence>
<comment type="similarity">
    <text evidence="2">Belongs to the FAH family.</text>
</comment>
<evidence type="ECO:0000259" key="5">
    <source>
        <dbReference type="Pfam" id="PF01557"/>
    </source>
</evidence>
<evidence type="ECO:0000256" key="1">
    <source>
        <dbReference type="ARBA" id="ARBA00001946"/>
    </source>
</evidence>
<dbReference type="KEGG" id="ppai:E1956_30665"/>
<dbReference type="GO" id="GO:0019752">
    <property type="term" value="P:carboxylic acid metabolic process"/>
    <property type="evidence" value="ECO:0007669"/>
    <property type="project" value="UniProtKB-ARBA"/>
</dbReference>
<dbReference type="PANTHER" id="PTHR42796:SF4">
    <property type="entry name" value="FUMARYLACETOACETATE HYDROLASE DOMAIN-CONTAINING PROTEIN 2A"/>
    <property type="match status" value="1"/>
</dbReference>
<dbReference type="InterPro" id="IPR011234">
    <property type="entry name" value="Fumarylacetoacetase-like_C"/>
</dbReference>
<organism evidence="6 7">
    <name type="scientific">Paraburkholderia pallida</name>
    <dbReference type="NCBI Taxonomy" id="2547399"/>
    <lineage>
        <taxon>Bacteria</taxon>
        <taxon>Pseudomonadati</taxon>
        <taxon>Pseudomonadota</taxon>
        <taxon>Betaproteobacteria</taxon>
        <taxon>Burkholderiales</taxon>
        <taxon>Burkholderiaceae</taxon>
        <taxon>Paraburkholderia</taxon>
    </lineage>
</organism>
<proteinExistence type="inferred from homology"/>
<dbReference type="SUPFAM" id="SSF56529">
    <property type="entry name" value="FAH"/>
    <property type="match status" value="1"/>
</dbReference>
<dbReference type="FunFam" id="3.90.850.10:FF:000002">
    <property type="entry name" value="2-hydroxyhepta-2,4-diene-1,7-dioate isomerase"/>
    <property type="match status" value="1"/>
</dbReference>
<gene>
    <name evidence="6" type="ORF">E1956_30665</name>
</gene>
<dbReference type="Gene3D" id="3.90.850.10">
    <property type="entry name" value="Fumarylacetoacetase-like, C-terminal domain"/>
    <property type="match status" value="1"/>
</dbReference>
<feature type="domain" description="Fumarylacetoacetase-like C-terminal" evidence="5">
    <location>
        <begin position="74"/>
        <end position="281"/>
    </location>
</feature>
<keyword evidence="4 6" id="KW-0378">Hydrolase</keyword>
<dbReference type="GO" id="GO:0016853">
    <property type="term" value="F:isomerase activity"/>
    <property type="evidence" value="ECO:0007669"/>
    <property type="project" value="UniProtKB-ARBA"/>
</dbReference>
<evidence type="ECO:0000313" key="7">
    <source>
        <dbReference type="Proteomes" id="UP000295727"/>
    </source>
</evidence>
<protein>
    <submittedName>
        <fullName evidence="6">FAA hydrolase family protein</fullName>
    </submittedName>
</protein>
<accession>A0A4P7D4V3</accession>
<dbReference type="Pfam" id="PF01557">
    <property type="entry name" value="FAA_hydrolase"/>
    <property type="match status" value="1"/>
</dbReference>
<name>A0A4P7D4V3_9BURK</name>
<dbReference type="Proteomes" id="UP000295727">
    <property type="component" value="Chromosome 3"/>
</dbReference>
<dbReference type="PANTHER" id="PTHR42796">
    <property type="entry name" value="FUMARYLACETOACETATE HYDROLASE DOMAIN-CONTAINING PROTEIN 2A-RELATED"/>
    <property type="match status" value="1"/>
</dbReference>